<protein>
    <submittedName>
        <fullName evidence="1">Uncharacterized protein</fullName>
    </submittedName>
</protein>
<accession>A0AA42PXF2</accession>
<evidence type="ECO:0000313" key="2">
    <source>
        <dbReference type="Proteomes" id="UP001158416"/>
    </source>
</evidence>
<dbReference type="AlphaFoldDB" id="A0AA42PXF2"/>
<sequence length="88" mass="10475">MSNSIELTRISELLKEHEERLTAHQYVIQSLLAMLPQSKLDEAKELLRNSLEINKYNRQKINDEAWLERHKGVLRELPHLIPKLFEDE</sequence>
<dbReference type="Proteomes" id="UP001158416">
    <property type="component" value="Unassembled WGS sequence"/>
</dbReference>
<proteinExistence type="predicted"/>
<dbReference type="EMBL" id="JAOCAP010000020">
    <property type="protein sequence ID" value="MDH1321155.1"/>
    <property type="molecule type" value="Genomic_DNA"/>
</dbReference>
<reference evidence="1" key="1">
    <citation type="submission" date="2022-09" db="EMBL/GenBank/DDBJ databases">
        <title>Intensive care unit water sources are persistently colonized with multi-drug resistant bacteria and are the site of extensive horizontal gene transfer of antibiotic resistance genes.</title>
        <authorList>
            <person name="Diorio-Toth L."/>
        </authorList>
    </citation>
    <scope>NUCLEOTIDE SEQUENCE</scope>
    <source>
        <strain evidence="1">GD03936</strain>
    </source>
</reference>
<evidence type="ECO:0000313" key="1">
    <source>
        <dbReference type="EMBL" id="MDH1321155.1"/>
    </source>
</evidence>
<organism evidence="1 2">
    <name type="scientific">Enterobacter bugandensis</name>
    <dbReference type="NCBI Taxonomy" id="881260"/>
    <lineage>
        <taxon>Bacteria</taxon>
        <taxon>Pseudomonadati</taxon>
        <taxon>Pseudomonadota</taxon>
        <taxon>Gammaproteobacteria</taxon>
        <taxon>Enterobacterales</taxon>
        <taxon>Enterobacteriaceae</taxon>
        <taxon>Enterobacter</taxon>
    </lineage>
</organism>
<dbReference type="RefSeq" id="WP_280030317.1">
    <property type="nucleotide sequence ID" value="NZ_JAOCAP010000020.1"/>
</dbReference>
<gene>
    <name evidence="1" type="ORF">N5C39_22545</name>
</gene>
<name>A0AA42PXF2_9ENTR</name>
<comment type="caution">
    <text evidence="1">The sequence shown here is derived from an EMBL/GenBank/DDBJ whole genome shotgun (WGS) entry which is preliminary data.</text>
</comment>